<organism evidence="2 3">
    <name type="scientific">Nesidiocoris tenuis</name>
    <dbReference type="NCBI Taxonomy" id="355587"/>
    <lineage>
        <taxon>Eukaryota</taxon>
        <taxon>Metazoa</taxon>
        <taxon>Ecdysozoa</taxon>
        <taxon>Arthropoda</taxon>
        <taxon>Hexapoda</taxon>
        <taxon>Insecta</taxon>
        <taxon>Pterygota</taxon>
        <taxon>Neoptera</taxon>
        <taxon>Paraneoptera</taxon>
        <taxon>Hemiptera</taxon>
        <taxon>Heteroptera</taxon>
        <taxon>Panheteroptera</taxon>
        <taxon>Cimicomorpha</taxon>
        <taxon>Miridae</taxon>
        <taxon>Dicyphina</taxon>
        <taxon>Nesidiocoris</taxon>
    </lineage>
</organism>
<protein>
    <submittedName>
        <fullName evidence="2">Uncharacterized protein</fullName>
    </submittedName>
</protein>
<dbReference type="AlphaFoldDB" id="A0A6H5GBS7"/>
<dbReference type="EMBL" id="CADCXU010009061">
    <property type="protein sequence ID" value="CAA9999844.1"/>
    <property type="molecule type" value="Genomic_DNA"/>
</dbReference>
<name>A0A6H5GBS7_9HEMI</name>
<keyword evidence="3" id="KW-1185">Reference proteome</keyword>
<accession>A0A6H5GBS7</accession>
<feature type="compositionally biased region" description="Acidic residues" evidence="1">
    <location>
        <begin position="37"/>
        <end position="47"/>
    </location>
</feature>
<proteinExistence type="predicted"/>
<gene>
    <name evidence="2" type="ORF">NTEN_LOCUS6079</name>
</gene>
<evidence type="ECO:0000256" key="1">
    <source>
        <dbReference type="SAM" id="MobiDB-lite"/>
    </source>
</evidence>
<evidence type="ECO:0000313" key="3">
    <source>
        <dbReference type="Proteomes" id="UP000479000"/>
    </source>
</evidence>
<evidence type="ECO:0000313" key="2">
    <source>
        <dbReference type="EMBL" id="CAA9999844.1"/>
    </source>
</evidence>
<sequence>MSTQTHLLRIVSRTSVCVTLVKENDFRAGRALMTPEQIEESLPENNEESSVASMKTSRSDSTRNFLFLIIND</sequence>
<feature type="region of interest" description="Disordered" evidence="1">
    <location>
        <begin position="35"/>
        <end position="58"/>
    </location>
</feature>
<reference evidence="2 3" key="1">
    <citation type="submission" date="2020-02" db="EMBL/GenBank/DDBJ databases">
        <authorList>
            <person name="Ferguson B K."/>
        </authorList>
    </citation>
    <scope>NUCLEOTIDE SEQUENCE [LARGE SCALE GENOMIC DNA]</scope>
</reference>
<dbReference type="Proteomes" id="UP000479000">
    <property type="component" value="Unassembled WGS sequence"/>
</dbReference>
<dbReference type="OrthoDB" id="8191402at2759"/>